<evidence type="ECO:0000259" key="5">
    <source>
        <dbReference type="PROSITE" id="PS51898"/>
    </source>
</evidence>
<dbReference type="CDD" id="cd01189">
    <property type="entry name" value="INT_ICEBs1_C_like"/>
    <property type="match status" value="1"/>
</dbReference>
<dbReference type="RefSeq" id="WP_205109314.1">
    <property type="nucleotide sequence ID" value="NZ_BAAAHT010000004.1"/>
</dbReference>
<feature type="domain" description="Core-binding (CB)" evidence="6">
    <location>
        <begin position="67"/>
        <end position="150"/>
    </location>
</feature>
<keyword evidence="3" id="KW-0233">DNA recombination</keyword>
<evidence type="ECO:0000313" key="8">
    <source>
        <dbReference type="Proteomes" id="UP000776164"/>
    </source>
</evidence>
<dbReference type="InterPro" id="IPR013762">
    <property type="entry name" value="Integrase-like_cat_sf"/>
</dbReference>
<gene>
    <name evidence="7" type="ORF">JOE66_002142</name>
</gene>
<dbReference type="Proteomes" id="UP000776164">
    <property type="component" value="Unassembled WGS sequence"/>
</dbReference>
<protein>
    <submittedName>
        <fullName evidence="7">Integrase</fullName>
    </submittedName>
</protein>
<evidence type="ECO:0000256" key="1">
    <source>
        <dbReference type="ARBA" id="ARBA00022908"/>
    </source>
</evidence>
<keyword evidence="1" id="KW-0229">DNA integration</keyword>
<evidence type="ECO:0000256" key="3">
    <source>
        <dbReference type="ARBA" id="ARBA00023172"/>
    </source>
</evidence>
<dbReference type="Pfam" id="PF14659">
    <property type="entry name" value="Phage_int_SAM_3"/>
    <property type="match status" value="1"/>
</dbReference>
<dbReference type="InterPro" id="IPR010998">
    <property type="entry name" value="Integrase_recombinase_N"/>
</dbReference>
<dbReference type="Gene3D" id="1.10.443.10">
    <property type="entry name" value="Intergrase catalytic core"/>
    <property type="match status" value="1"/>
</dbReference>
<dbReference type="InterPro" id="IPR002104">
    <property type="entry name" value="Integrase_catalytic"/>
</dbReference>
<keyword evidence="8" id="KW-1185">Reference proteome</keyword>
<dbReference type="InterPro" id="IPR044068">
    <property type="entry name" value="CB"/>
</dbReference>
<dbReference type="Pfam" id="PF00589">
    <property type="entry name" value="Phage_integrase"/>
    <property type="match status" value="1"/>
</dbReference>
<dbReference type="PROSITE" id="PS51900">
    <property type="entry name" value="CB"/>
    <property type="match status" value="1"/>
</dbReference>
<reference evidence="7 8" key="1">
    <citation type="submission" date="2021-01" db="EMBL/GenBank/DDBJ databases">
        <title>Sequencing the genomes of 1000 actinobacteria strains.</title>
        <authorList>
            <person name="Klenk H.-P."/>
        </authorList>
    </citation>
    <scope>NUCLEOTIDE SEQUENCE [LARGE SCALE GENOMIC DNA]</scope>
    <source>
        <strain evidence="7 8">DSM 13057</strain>
    </source>
</reference>
<sequence length="523" mass="58220">MPRKANGEGTIYKRKDGRFAGSAFVNTASGASKRVYVYGASRKTVHDKLLVHLDNSRKGLPAPETTWTVASYLDYWLANVVPVKNRPRTEELYESTIRLHIKPLVGSRRLTALTVKDVQEAINDLLERGHSIRTVHKMRTVLSSALGRAQREELVHRNVARFVELPAWERKEIQPWQSRDASQFLQSAQGHIWEVGYMLLILYGMRRGEVLGLRWSDIDLANDCFYVRQQIQRIDGALTAGPVKTSAGRRTLPLLPMMRQALEREAERRGVSMTDSRFAVEDSQRLVIHSKTGQPVDPKNFVRAFKLLSAKAGLPIITVHHVRHTAATLLKNLGVPARDAQLILGHASVTTTQELYQHGDIKAQREAMGSIERMFLESSKNSLGSSESKLVMVDGSDGCCQSLMSTSENRRSVAKISTIYSGGPAGTRTPDTLLKSTNFHSVELLSTSVIKALRAHTITLILGHVAVNRWCQTVVSSAASRYSGLSQLRVGLSVAMTNRLRELSFPYSLLMPTSPLTRTDIHP</sequence>
<name>A0ABS2L5Y3_9MICO</name>
<dbReference type="PANTHER" id="PTHR30349:SF91">
    <property type="entry name" value="INTA PROTEIN"/>
    <property type="match status" value="1"/>
</dbReference>
<accession>A0ABS2L5Y3</accession>
<dbReference type="PROSITE" id="PS51898">
    <property type="entry name" value="TYR_RECOMBINASE"/>
    <property type="match status" value="1"/>
</dbReference>
<dbReference type="EMBL" id="JAFBBU010000001">
    <property type="protein sequence ID" value="MBM7472508.1"/>
    <property type="molecule type" value="Genomic_DNA"/>
</dbReference>
<dbReference type="InterPro" id="IPR004107">
    <property type="entry name" value="Integrase_SAM-like_N"/>
</dbReference>
<proteinExistence type="predicted"/>
<comment type="caution">
    <text evidence="7">The sequence shown here is derived from an EMBL/GenBank/DDBJ whole genome shotgun (WGS) entry which is preliminary data.</text>
</comment>
<evidence type="ECO:0000256" key="2">
    <source>
        <dbReference type="ARBA" id="ARBA00023125"/>
    </source>
</evidence>
<keyword evidence="2 4" id="KW-0238">DNA-binding</keyword>
<dbReference type="PANTHER" id="PTHR30349">
    <property type="entry name" value="PHAGE INTEGRASE-RELATED"/>
    <property type="match status" value="1"/>
</dbReference>
<evidence type="ECO:0000256" key="4">
    <source>
        <dbReference type="PROSITE-ProRule" id="PRU01248"/>
    </source>
</evidence>
<dbReference type="InterPro" id="IPR011010">
    <property type="entry name" value="DNA_brk_join_enz"/>
</dbReference>
<evidence type="ECO:0000313" key="7">
    <source>
        <dbReference type="EMBL" id="MBM7472508.1"/>
    </source>
</evidence>
<dbReference type="InterPro" id="IPR050090">
    <property type="entry name" value="Tyrosine_recombinase_XerCD"/>
</dbReference>
<feature type="domain" description="Tyr recombinase" evidence="5">
    <location>
        <begin position="171"/>
        <end position="369"/>
    </location>
</feature>
<dbReference type="SUPFAM" id="SSF56349">
    <property type="entry name" value="DNA breaking-rejoining enzymes"/>
    <property type="match status" value="1"/>
</dbReference>
<organism evidence="7 8">
    <name type="scientific">Subtercola frigoramans</name>
    <dbReference type="NCBI Taxonomy" id="120298"/>
    <lineage>
        <taxon>Bacteria</taxon>
        <taxon>Bacillati</taxon>
        <taxon>Actinomycetota</taxon>
        <taxon>Actinomycetes</taxon>
        <taxon>Micrococcales</taxon>
        <taxon>Microbacteriaceae</taxon>
        <taxon>Subtercola</taxon>
    </lineage>
</organism>
<evidence type="ECO:0000259" key="6">
    <source>
        <dbReference type="PROSITE" id="PS51900"/>
    </source>
</evidence>
<dbReference type="Gene3D" id="1.10.150.130">
    <property type="match status" value="1"/>
</dbReference>